<sequence>MEHDNPLDTVYEVNAKLDYEVDDRRIVTILRKQDHWIQRFARKLKLRIPAYRRTTMDDYASFVFLSIDGKRSVQDIGEVLAAQYGEQANPLFERLLVFLNHIEKSERFIVKKAVPHG</sequence>
<dbReference type="Gene3D" id="1.10.10.1150">
    <property type="entry name" value="Coenzyme PQQ synthesis protein D (PqqD)"/>
    <property type="match status" value="1"/>
</dbReference>
<evidence type="ECO:0000313" key="1">
    <source>
        <dbReference type="EMBL" id="TDR77932.1"/>
    </source>
</evidence>
<dbReference type="InterPro" id="IPR008792">
    <property type="entry name" value="PQQD"/>
</dbReference>
<dbReference type="Proteomes" id="UP000295611">
    <property type="component" value="Unassembled WGS sequence"/>
</dbReference>
<dbReference type="InterPro" id="IPR041881">
    <property type="entry name" value="PqqD_sf"/>
</dbReference>
<proteinExistence type="predicted"/>
<protein>
    <submittedName>
        <fullName evidence="1">Coenzyme PQQ synthesis protein D (PqqD)</fullName>
    </submittedName>
</protein>
<keyword evidence="2" id="KW-1185">Reference proteome</keyword>
<dbReference type="OrthoDB" id="5421816at2"/>
<dbReference type="AlphaFoldDB" id="A0A4R7B2F9"/>
<dbReference type="RefSeq" id="WP_133681685.1">
    <property type="nucleotide sequence ID" value="NZ_SNZP01000009.1"/>
</dbReference>
<evidence type="ECO:0000313" key="2">
    <source>
        <dbReference type="Proteomes" id="UP000295611"/>
    </source>
</evidence>
<dbReference type="Pfam" id="PF05402">
    <property type="entry name" value="PqqD"/>
    <property type="match status" value="1"/>
</dbReference>
<accession>A0A4R7B2F9</accession>
<name>A0A4R7B2F9_9NEIS</name>
<dbReference type="EMBL" id="SNZP01000009">
    <property type="protein sequence ID" value="TDR77932.1"/>
    <property type="molecule type" value="Genomic_DNA"/>
</dbReference>
<reference evidence="1 2" key="1">
    <citation type="submission" date="2019-03" db="EMBL/GenBank/DDBJ databases">
        <title>Genomic Encyclopedia of Type Strains, Phase III (KMG-III): the genomes of soil and plant-associated and newly described type strains.</title>
        <authorList>
            <person name="Whitman W."/>
        </authorList>
    </citation>
    <scope>NUCLEOTIDE SEQUENCE [LARGE SCALE GENOMIC DNA]</scope>
    <source>
        <strain evidence="1 2">CECT 8976</strain>
    </source>
</reference>
<gene>
    <name evidence="1" type="ORF">DFP86_109179</name>
</gene>
<organism evidence="1 2">
    <name type="scientific">Paludibacterium purpuratum</name>
    <dbReference type="NCBI Taxonomy" id="1144873"/>
    <lineage>
        <taxon>Bacteria</taxon>
        <taxon>Pseudomonadati</taxon>
        <taxon>Pseudomonadota</taxon>
        <taxon>Betaproteobacteria</taxon>
        <taxon>Neisseriales</taxon>
        <taxon>Chromobacteriaceae</taxon>
        <taxon>Paludibacterium</taxon>
    </lineage>
</organism>
<comment type="caution">
    <text evidence="1">The sequence shown here is derived from an EMBL/GenBank/DDBJ whole genome shotgun (WGS) entry which is preliminary data.</text>
</comment>